<protein>
    <submittedName>
        <fullName evidence="2">Putative transposase</fullName>
    </submittedName>
</protein>
<gene>
    <name evidence="2" type="ORF">SAMN05216387_103177</name>
</gene>
<evidence type="ECO:0000313" key="3">
    <source>
        <dbReference type="Proteomes" id="UP000198620"/>
    </source>
</evidence>
<dbReference type="InterPro" id="IPR036397">
    <property type="entry name" value="RNaseH_sf"/>
</dbReference>
<reference evidence="2 3" key="1">
    <citation type="submission" date="2016-10" db="EMBL/GenBank/DDBJ databases">
        <authorList>
            <person name="de Groot N.N."/>
        </authorList>
    </citation>
    <scope>NUCLEOTIDE SEQUENCE [LARGE SCALE GENOMIC DNA]</scope>
    <source>
        <strain evidence="2 3">Nv1</strain>
    </source>
</reference>
<dbReference type="SUPFAM" id="SSF53098">
    <property type="entry name" value="Ribonuclease H-like"/>
    <property type="match status" value="1"/>
</dbReference>
<keyword evidence="3" id="KW-1185">Reference proteome</keyword>
<dbReference type="PANTHER" id="PTHR47515">
    <property type="entry name" value="LOW CALCIUM RESPONSE LOCUS PROTEIN T"/>
    <property type="match status" value="1"/>
</dbReference>
<dbReference type="NCBIfam" id="NF033516">
    <property type="entry name" value="transpos_IS3"/>
    <property type="match status" value="1"/>
</dbReference>
<evidence type="ECO:0000313" key="2">
    <source>
        <dbReference type="EMBL" id="SEK84350.1"/>
    </source>
</evidence>
<dbReference type="Pfam" id="PF13683">
    <property type="entry name" value="rve_3"/>
    <property type="match status" value="1"/>
</dbReference>
<sequence>MQERFKISVQRSCGLALLRRSVWYARSTARDQSALCQRIRDIAMSRPRFGYLRVLVMLKREGWQVGKKRVYRLYRQQGLQLRMKVKRRKRIALLRGKPQAPTGPNQHWSMDFVHDQMLDGRAFRILTVIDQWSRESVCLEANFRLSGRCVGQALDRLAAQRGWPKAITVDNGTEFTSKALDEWAYRRGVKFDYTRPGKPTDNGLIESFNGRLRDEFLNVHEFITLYDAREKLKAWQDDYNHHRPHGSLGHLTPSEFVKKRSVQTNEAVRL</sequence>
<dbReference type="InterPro" id="IPR025948">
    <property type="entry name" value="HTH-like_dom"/>
</dbReference>
<dbReference type="Pfam" id="PF13276">
    <property type="entry name" value="HTH_21"/>
    <property type="match status" value="1"/>
</dbReference>
<dbReference type="PANTHER" id="PTHR47515:SF1">
    <property type="entry name" value="BLR2054 PROTEIN"/>
    <property type="match status" value="1"/>
</dbReference>
<dbReference type="AlphaFoldDB" id="A0A1H7KCW2"/>
<proteinExistence type="predicted"/>
<name>A0A1H7KCW2_9PROT</name>
<dbReference type="STRING" id="1233.SAMN05216387_103177"/>
<dbReference type="Proteomes" id="UP000198620">
    <property type="component" value="Unassembled WGS sequence"/>
</dbReference>
<evidence type="ECO:0000259" key="1">
    <source>
        <dbReference type="PROSITE" id="PS50994"/>
    </source>
</evidence>
<dbReference type="InterPro" id="IPR001584">
    <property type="entry name" value="Integrase_cat-core"/>
</dbReference>
<dbReference type="InterPro" id="IPR012337">
    <property type="entry name" value="RNaseH-like_sf"/>
</dbReference>
<dbReference type="PROSITE" id="PS50994">
    <property type="entry name" value="INTEGRASE"/>
    <property type="match status" value="1"/>
</dbReference>
<dbReference type="EMBL" id="FOBH01000003">
    <property type="protein sequence ID" value="SEK84350.1"/>
    <property type="molecule type" value="Genomic_DNA"/>
</dbReference>
<organism evidence="2 3">
    <name type="scientific">Nitrosovibrio tenuis</name>
    <dbReference type="NCBI Taxonomy" id="1233"/>
    <lineage>
        <taxon>Bacteria</taxon>
        <taxon>Pseudomonadati</taxon>
        <taxon>Pseudomonadota</taxon>
        <taxon>Betaproteobacteria</taxon>
        <taxon>Nitrosomonadales</taxon>
        <taxon>Nitrosomonadaceae</taxon>
        <taxon>Nitrosovibrio</taxon>
    </lineage>
</organism>
<feature type="domain" description="Integrase catalytic" evidence="1">
    <location>
        <begin position="100"/>
        <end position="261"/>
    </location>
</feature>
<dbReference type="InterPro" id="IPR048020">
    <property type="entry name" value="Transpos_IS3"/>
</dbReference>
<dbReference type="GO" id="GO:0015074">
    <property type="term" value="P:DNA integration"/>
    <property type="evidence" value="ECO:0007669"/>
    <property type="project" value="InterPro"/>
</dbReference>
<dbReference type="GO" id="GO:0003676">
    <property type="term" value="F:nucleic acid binding"/>
    <property type="evidence" value="ECO:0007669"/>
    <property type="project" value="InterPro"/>
</dbReference>
<accession>A0A1H7KCW2</accession>
<dbReference type="Gene3D" id="3.30.420.10">
    <property type="entry name" value="Ribonuclease H-like superfamily/Ribonuclease H"/>
    <property type="match status" value="1"/>
</dbReference>